<feature type="domain" description="DUF3870" evidence="1">
    <location>
        <begin position="13"/>
        <end position="105"/>
    </location>
</feature>
<dbReference type="RefSeq" id="WP_005660528.1">
    <property type="nucleotide sequence ID" value="NZ_ABTR02000001.1"/>
</dbReference>
<dbReference type="OrthoDB" id="88363at2"/>
<dbReference type="Proteomes" id="UP000006427">
    <property type="component" value="Unassembled WGS sequence"/>
</dbReference>
<comment type="caution">
    <text evidence="2">The sequence shown here is derived from an EMBL/GenBank/DDBJ whole genome shotgun (WGS) entry which is preliminary data.</text>
</comment>
<reference evidence="2 3" key="1">
    <citation type="journal article" date="2010" name="Stand. Genomic Sci.">
        <title>Permanent draft genome sequence of Dethiosulfovibrio peptidovorans type strain (SEBR 4207).</title>
        <authorList>
            <person name="Labutti K."/>
            <person name="Mayilraj S."/>
            <person name="Clum A."/>
            <person name="Lucas S."/>
            <person name="Glavina Del Rio T."/>
            <person name="Nolan M."/>
            <person name="Tice H."/>
            <person name="Cheng J.F."/>
            <person name="Pitluck S."/>
            <person name="Liolios K."/>
            <person name="Ivanova N."/>
            <person name="Mavromatis K."/>
            <person name="Mikhailova N."/>
            <person name="Pati A."/>
            <person name="Goodwin L."/>
            <person name="Chen A."/>
            <person name="Palaniappan K."/>
            <person name="Land M."/>
            <person name="Hauser L."/>
            <person name="Chang Y.J."/>
            <person name="Jeffries C.D."/>
            <person name="Rohde M."/>
            <person name="Spring S."/>
            <person name="Goker M."/>
            <person name="Woyke T."/>
            <person name="Bristow J."/>
            <person name="Eisen J.A."/>
            <person name="Markowitz V."/>
            <person name="Hugenholtz P."/>
            <person name="Kyrpides N.C."/>
            <person name="Klenk H.P."/>
            <person name="Lapidus A."/>
        </authorList>
    </citation>
    <scope>NUCLEOTIDE SEQUENCE [LARGE SCALE GENOMIC DNA]</scope>
    <source>
        <strain evidence="2 3">DSM 11002</strain>
    </source>
</reference>
<accession>D2Z6Z5</accession>
<dbReference type="InterPro" id="IPR024617">
    <property type="entry name" value="DUF3870"/>
</dbReference>
<protein>
    <recommendedName>
        <fullName evidence="1">DUF3870 domain-containing protein</fullName>
    </recommendedName>
</protein>
<proteinExistence type="predicted"/>
<dbReference type="Pfam" id="PF12986">
    <property type="entry name" value="DUF3870"/>
    <property type="match status" value="1"/>
</dbReference>
<organism evidence="2 3">
    <name type="scientific">Dethiosulfovibrio peptidovorans DSM 11002</name>
    <dbReference type="NCBI Taxonomy" id="469381"/>
    <lineage>
        <taxon>Bacteria</taxon>
        <taxon>Thermotogati</taxon>
        <taxon>Synergistota</taxon>
        <taxon>Synergistia</taxon>
        <taxon>Synergistales</taxon>
        <taxon>Dethiosulfovibrionaceae</taxon>
        <taxon>Dethiosulfovibrio</taxon>
    </lineage>
</organism>
<dbReference type="STRING" id="469381.Dpep_1216"/>
<sequence>MEVSDLSGDYPVCVIGNARSASDNPITHTYSHFFITFIADPDTGEILDMEASFTLSLTNRFLRDLFLGRSLAAVDEGLLEAVRRRYLGSSQKAIAVAYKDAVKKFVAAFR</sequence>
<dbReference type="EMBL" id="ABTR02000001">
    <property type="protein sequence ID" value="EFC91242.1"/>
    <property type="molecule type" value="Genomic_DNA"/>
</dbReference>
<keyword evidence="3" id="KW-1185">Reference proteome</keyword>
<evidence type="ECO:0000313" key="3">
    <source>
        <dbReference type="Proteomes" id="UP000006427"/>
    </source>
</evidence>
<name>D2Z6Z5_9BACT</name>
<evidence type="ECO:0000259" key="1">
    <source>
        <dbReference type="Pfam" id="PF12986"/>
    </source>
</evidence>
<dbReference type="AlphaFoldDB" id="D2Z6Z5"/>
<dbReference type="eggNOG" id="ENOG5032YR6">
    <property type="taxonomic scope" value="Bacteria"/>
</dbReference>
<gene>
    <name evidence="2" type="ORF">Dpep_1216</name>
</gene>
<evidence type="ECO:0000313" key="2">
    <source>
        <dbReference type="EMBL" id="EFC91242.1"/>
    </source>
</evidence>
<dbReference type="PaxDb" id="469381-Dpep_1216"/>